<keyword evidence="3" id="KW-0812">Transmembrane</keyword>
<organism evidence="5 6">
    <name type="scientific">Suricata suricatta</name>
    <name type="common">Meerkat</name>
    <dbReference type="NCBI Taxonomy" id="37032"/>
    <lineage>
        <taxon>Eukaryota</taxon>
        <taxon>Metazoa</taxon>
        <taxon>Chordata</taxon>
        <taxon>Craniata</taxon>
        <taxon>Vertebrata</taxon>
        <taxon>Euteleostomi</taxon>
        <taxon>Mammalia</taxon>
        <taxon>Eutheria</taxon>
        <taxon>Laurasiatheria</taxon>
        <taxon>Carnivora</taxon>
        <taxon>Feliformia</taxon>
        <taxon>Herpestidae</taxon>
        <taxon>Suricata</taxon>
    </lineage>
</organism>
<name>A0A673T7J9_SURSU</name>
<dbReference type="Ensembl" id="ENSSSUT00005009074.1">
    <property type="protein sequence ID" value="ENSSSUP00005007878.1"/>
    <property type="gene ID" value="ENSSSUG00005005091.1"/>
</dbReference>
<reference evidence="5" key="3">
    <citation type="submission" date="2025-09" db="UniProtKB">
        <authorList>
            <consortium name="Ensembl"/>
        </authorList>
    </citation>
    <scope>IDENTIFICATION</scope>
</reference>
<dbReference type="OrthoDB" id="10059571at2759"/>
<dbReference type="InterPro" id="IPR016186">
    <property type="entry name" value="C-type_lectin-like/link_sf"/>
</dbReference>
<dbReference type="PANTHER" id="PTHR45710">
    <property type="entry name" value="C-TYPE LECTIN DOMAIN-CONTAINING PROTEIN 180"/>
    <property type="match status" value="1"/>
</dbReference>
<dbReference type="InterPro" id="IPR050828">
    <property type="entry name" value="C-type_lectin/matrix_domain"/>
</dbReference>
<protein>
    <submittedName>
        <fullName evidence="5">CD69 molecule</fullName>
    </submittedName>
</protein>
<keyword evidence="2" id="KW-0430">Lectin</keyword>
<comment type="subcellular location">
    <subcellularLocation>
        <location evidence="1">Cell membrane</location>
        <topology evidence="1">Single-pass type II membrane protein</topology>
    </subcellularLocation>
</comment>
<keyword evidence="3" id="KW-0472">Membrane</keyword>
<dbReference type="Gene3D" id="3.10.100.10">
    <property type="entry name" value="Mannose-Binding Protein A, subunit A"/>
    <property type="match status" value="1"/>
</dbReference>
<dbReference type="Pfam" id="PF00059">
    <property type="entry name" value="Lectin_C"/>
    <property type="match status" value="1"/>
</dbReference>
<sequence>MNSEDCSVTENSSLHLERGQKNATANPQFATQHEGSLQVPIPCAVVNVVLITFLIITLIALSVGQYNCPEKYTSTKNRHDSSCSDDWIVYQKKCYFVSTVTRNWKLAQNFCSEHSATLAFIDSERDMIFLKRYVGRAEHWIGLKNEDGRTWKWSDGKVFNNSFNLTGSENCAFLNSTEVSSTECENNLYWICSKPFK</sequence>
<feature type="domain" description="C-type lectin" evidence="4">
    <location>
        <begin position="90"/>
        <end position="193"/>
    </location>
</feature>
<dbReference type="AlphaFoldDB" id="A0A673T7J9"/>
<dbReference type="InterPro" id="IPR033992">
    <property type="entry name" value="NKR-like_CTLD"/>
</dbReference>
<evidence type="ECO:0000256" key="1">
    <source>
        <dbReference type="ARBA" id="ARBA00004401"/>
    </source>
</evidence>
<gene>
    <name evidence="5" type="primary">CD69</name>
</gene>
<evidence type="ECO:0000313" key="5">
    <source>
        <dbReference type="Ensembl" id="ENSSSUP00005007878.1"/>
    </source>
</evidence>
<evidence type="ECO:0000256" key="2">
    <source>
        <dbReference type="ARBA" id="ARBA00022734"/>
    </source>
</evidence>
<dbReference type="GO" id="GO:0005886">
    <property type="term" value="C:plasma membrane"/>
    <property type="evidence" value="ECO:0007669"/>
    <property type="project" value="UniProtKB-SubCell"/>
</dbReference>
<evidence type="ECO:0000259" key="4">
    <source>
        <dbReference type="PROSITE" id="PS50041"/>
    </source>
</evidence>
<dbReference type="InterPro" id="IPR016187">
    <property type="entry name" value="CTDL_fold"/>
</dbReference>
<keyword evidence="6" id="KW-1185">Reference proteome</keyword>
<dbReference type="PANTHER" id="PTHR45710:SF31">
    <property type="entry name" value="EARLY ACTIVATION ANTIGEN CD69"/>
    <property type="match status" value="1"/>
</dbReference>
<keyword evidence="3" id="KW-1133">Transmembrane helix</keyword>
<dbReference type="SUPFAM" id="SSF56436">
    <property type="entry name" value="C-type lectin-like"/>
    <property type="match status" value="1"/>
</dbReference>
<dbReference type="Proteomes" id="UP000472268">
    <property type="component" value="Chromosome 10"/>
</dbReference>
<feature type="transmembrane region" description="Helical" evidence="3">
    <location>
        <begin position="39"/>
        <end position="61"/>
    </location>
</feature>
<reference evidence="5" key="2">
    <citation type="submission" date="2025-08" db="UniProtKB">
        <authorList>
            <consortium name="Ensembl"/>
        </authorList>
    </citation>
    <scope>IDENTIFICATION</scope>
</reference>
<dbReference type="GO" id="GO:0030246">
    <property type="term" value="F:carbohydrate binding"/>
    <property type="evidence" value="ECO:0007669"/>
    <property type="project" value="UniProtKB-KW"/>
</dbReference>
<dbReference type="RefSeq" id="XP_029811506.1">
    <property type="nucleotide sequence ID" value="XM_029955646.1"/>
</dbReference>
<evidence type="ECO:0000256" key="3">
    <source>
        <dbReference type="SAM" id="Phobius"/>
    </source>
</evidence>
<dbReference type="OMA" id="WFNFTGS"/>
<evidence type="ECO:0000313" key="6">
    <source>
        <dbReference type="Proteomes" id="UP000472268"/>
    </source>
</evidence>
<proteinExistence type="predicted"/>
<dbReference type="CDD" id="cd03593">
    <property type="entry name" value="CLECT_NK_receptors_like"/>
    <property type="match status" value="1"/>
</dbReference>
<dbReference type="SMART" id="SM00034">
    <property type="entry name" value="CLECT"/>
    <property type="match status" value="1"/>
</dbReference>
<dbReference type="InterPro" id="IPR001304">
    <property type="entry name" value="C-type_lectin-like"/>
</dbReference>
<reference evidence="5 6" key="1">
    <citation type="submission" date="2019-05" db="EMBL/GenBank/DDBJ databases">
        <title>A Chromosome-scale Meerkat (S. suricatta) Genome Assembly.</title>
        <authorList>
            <person name="Dudchenko O."/>
            <person name="Lieberman Aiden E."/>
            <person name="Tung J."/>
            <person name="Barreiro L.B."/>
            <person name="Clutton-Brock T.H."/>
        </authorList>
    </citation>
    <scope>NUCLEOTIDE SEQUENCE [LARGE SCALE GENOMIC DNA]</scope>
</reference>
<dbReference type="GeneID" id="115305415"/>
<accession>A0A673T7J9</accession>
<dbReference type="PROSITE" id="PS50041">
    <property type="entry name" value="C_TYPE_LECTIN_2"/>
    <property type="match status" value="1"/>
</dbReference>
<dbReference type="CTD" id="969"/>